<proteinExistence type="predicted"/>
<comment type="caution">
    <text evidence="2">The sequence shown here is derived from an EMBL/GenBank/DDBJ whole genome shotgun (WGS) entry which is preliminary data.</text>
</comment>
<dbReference type="AlphaFoldDB" id="A0A7K4C0N4"/>
<evidence type="ECO:0000256" key="1">
    <source>
        <dbReference type="SAM" id="Phobius"/>
    </source>
</evidence>
<evidence type="ECO:0000313" key="3">
    <source>
        <dbReference type="Proteomes" id="UP000526302"/>
    </source>
</evidence>
<keyword evidence="1" id="KW-0472">Membrane</keyword>
<dbReference type="EMBL" id="JAAZKV010000030">
    <property type="protein sequence ID" value="NMA44879.1"/>
    <property type="molecule type" value="Genomic_DNA"/>
</dbReference>
<reference evidence="2 3" key="1">
    <citation type="journal article" date="2020" name="Biotechnol. Biofuels">
        <title>New insights from the biogas microbiome by comprehensive genome-resolved metagenomics of nearly 1600 species originating from multiple anaerobic digesters.</title>
        <authorList>
            <person name="Campanaro S."/>
            <person name="Treu L."/>
            <person name="Rodriguez-R L.M."/>
            <person name="Kovalovszki A."/>
            <person name="Ziels R.M."/>
            <person name="Maus I."/>
            <person name="Zhu X."/>
            <person name="Kougias P.G."/>
            <person name="Basile A."/>
            <person name="Luo G."/>
            <person name="Schluter A."/>
            <person name="Konstantinidis K.T."/>
            <person name="Angelidaki I."/>
        </authorList>
    </citation>
    <scope>NUCLEOTIDE SEQUENCE [LARGE SCALE GENOMIC DNA]</scope>
    <source>
        <strain evidence="2">AS22ysBPME_79</strain>
    </source>
</reference>
<accession>A0A7K4C0N4</accession>
<gene>
    <name evidence="2" type="ORF">GX950_03660</name>
</gene>
<evidence type="ECO:0008006" key="4">
    <source>
        <dbReference type="Google" id="ProtNLM"/>
    </source>
</evidence>
<feature type="transmembrane region" description="Helical" evidence="1">
    <location>
        <begin position="7"/>
        <end position="27"/>
    </location>
</feature>
<sequence length="121" mass="13789">MKNKKGFVISIEAMISLLVLILVLLSLPQENNTSLKELLITQQENDLLRVWASEQPLINQNDLINDSKKIFGENFTLYLDGKKIYGNQINLQKKENCVSSEGTIIEKITLIEKNIKIIVCE</sequence>
<dbReference type="Proteomes" id="UP000526302">
    <property type="component" value="Unassembled WGS sequence"/>
</dbReference>
<evidence type="ECO:0000313" key="2">
    <source>
        <dbReference type="EMBL" id="NMA44879.1"/>
    </source>
</evidence>
<organism evidence="2 3">
    <name type="scientific">Candidatus Iainarchaeum sp</name>
    <dbReference type="NCBI Taxonomy" id="3101447"/>
    <lineage>
        <taxon>Archaea</taxon>
        <taxon>Candidatus Iainarchaeota</taxon>
        <taxon>Candidatus Iainarchaeia</taxon>
        <taxon>Candidatus Iainarchaeales</taxon>
        <taxon>Candidatus Iainarchaeaceae</taxon>
        <taxon>Candidatus Iainarchaeum</taxon>
    </lineage>
</organism>
<protein>
    <recommendedName>
        <fullName evidence="4">Type II secretion system protein</fullName>
    </recommendedName>
</protein>
<keyword evidence="1" id="KW-0812">Transmembrane</keyword>
<name>A0A7K4C0N4_9ARCH</name>
<keyword evidence="1" id="KW-1133">Transmembrane helix</keyword>